<organism evidence="3">
    <name type="scientific">Drosophila persimilis</name>
    <name type="common">Fruit fly</name>
    <dbReference type="NCBI Taxonomy" id="7234"/>
    <lineage>
        <taxon>Eukaryota</taxon>
        <taxon>Metazoa</taxon>
        <taxon>Ecdysozoa</taxon>
        <taxon>Arthropoda</taxon>
        <taxon>Hexapoda</taxon>
        <taxon>Insecta</taxon>
        <taxon>Pterygota</taxon>
        <taxon>Neoptera</taxon>
        <taxon>Endopterygota</taxon>
        <taxon>Diptera</taxon>
        <taxon>Brachycera</taxon>
        <taxon>Muscomorpha</taxon>
        <taxon>Ephydroidea</taxon>
        <taxon>Drosophilidae</taxon>
        <taxon>Drosophila</taxon>
        <taxon>Sophophora</taxon>
    </lineage>
</organism>
<dbReference type="EMBL" id="CH479190">
    <property type="protein sequence ID" value="EDW26003.1"/>
    <property type="molecule type" value="Genomic_DNA"/>
</dbReference>
<reference evidence="2 3" key="1">
    <citation type="journal article" date="2007" name="Nature">
        <title>Evolution of genes and genomes on the Drosophila phylogeny.</title>
        <authorList>
            <consortium name="Drosophila 12 Genomes Consortium"/>
            <person name="Clark A.G."/>
            <person name="Eisen M.B."/>
            <person name="Smith D.R."/>
            <person name="Bergman C.M."/>
            <person name="Oliver B."/>
            <person name="Markow T.A."/>
            <person name="Kaufman T.C."/>
            <person name="Kellis M."/>
            <person name="Gelbart W."/>
            <person name="Iyer V.N."/>
            <person name="Pollard D.A."/>
            <person name="Sackton T.B."/>
            <person name="Larracuente A.M."/>
            <person name="Singh N.D."/>
            <person name="Abad J.P."/>
            <person name="Abt D.N."/>
            <person name="Adryan B."/>
            <person name="Aguade M."/>
            <person name="Akashi H."/>
            <person name="Anderson W.W."/>
            <person name="Aquadro C.F."/>
            <person name="Ardell D.H."/>
            <person name="Arguello R."/>
            <person name="Artieri C.G."/>
            <person name="Barbash D.A."/>
            <person name="Barker D."/>
            <person name="Barsanti P."/>
            <person name="Batterham P."/>
            <person name="Batzoglou S."/>
            <person name="Begun D."/>
            <person name="Bhutkar A."/>
            <person name="Blanco E."/>
            <person name="Bosak S.A."/>
            <person name="Bradley R.K."/>
            <person name="Brand A.D."/>
            <person name="Brent M.R."/>
            <person name="Brooks A.N."/>
            <person name="Brown R.H."/>
            <person name="Butlin R.K."/>
            <person name="Caggese C."/>
            <person name="Calvi B.R."/>
            <person name="Bernardo de Carvalho A."/>
            <person name="Caspi A."/>
            <person name="Castrezana S."/>
            <person name="Celniker S.E."/>
            <person name="Chang J.L."/>
            <person name="Chapple C."/>
            <person name="Chatterji S."/>
            <person name="Chinwalla A."/>
            <person name="Civetta A."/>
            <person name="Clifton S.W."/>
            <person name="Comeron J.M."/>
            <person name="Costello J.C."/>
            <person name="Coyne J.A."/>
            <person name="Daub J."/>
            <person name="David R.G."/>
            <person name="Delcher A.L."/>
            <person name="Delehaunty K."/>
            <person name="Do C.B."/>
            <person name="Ebling H."/>
            <person name="Edwards K."/>
            <person name="Eickbush T."/>
            <person name="Evans J.D."/>
            <person name="Filipski A."/>
            <person name="Findeiss S."/>
            <person name="Freyhult E."/>
            <person name="Fulton L."/>
            <person name="Fulton R."/>
            <person name="Garcia A.C."/>
            <person name="Gardiner A."/>
            <person name="Garfield D.A."/>
            <person name="Garvin B.E."/>
            <person name="Gibson G."/>
            <person name="Gilbert D."/>
            <person name="Gnerre S."/>
            <person name="Godfrey J."/>
            <person name="Good R."/>
            <person name="Gotea V."/>
            <person name="Gravely B."/>
            <person name="Greenberg A.J."/>
            <person name="Griffiths-Jones S."/>
            <person name="Gross S."/>
            <person name="Guigo R."/>
            <person name="Gustafson E.A."/>
            <person name="Haerty W."/>
            <person name="Hahn M.W."/>
            <person name="Halligan D.L."/>
            <person name="Halpern A.L."/>
            <person name="Halter G.M."/>
            <person name="Han M.V."/>
            <person name="Heger A."/>
            <person name="Hillier L."/>
            <person name="Hinrichs A.S."/>
            <person name="Holmes I."/>
            <person name="Hoskins R.A."/>
            <person name="Hubisz M.J."/>
            <person name="Hultmark D."/>
            <person name="Huntley M.A."/>
            <person name="Jaffe D.B."/>
            <person name="Jagadeeshan S."/>
            <person name="Jeck W.R."/>
            <person name="Johnson J."/>
            <person name="Jones C.D."/>
            <person name="Jordan W.C."/>
            <person name="Karpen G.H."/>
            <person name="Kataoka E."/>
            <person name="Keightley P.D."/>
            <person name="Kheradpour P."/>
            <person name="Kirkness E.F."/>
            <person name="Koerich L.B."/>
            <person name="Kristiansen K."/>
            <person name="Kudrna D."/>
            <person name="Kulathinal R.J."/>
            <person name="Kumar S."/>
            <person name="Kwok R."/>
            <person name="Lander E."/>
            <person name="Langley C.H."/>
            <person name="Lapoint R."/>
            <person name="Lazzaro B.P."/>
            <person name="Lee S.J."/>
            <person name="Levesque L."/>
            <person name="Li R."/>
            <person name="Lin C.F."/>
            <person name="Lin M.F."/>
            <person name="Lindblad-Toh K."/>
            <person name="Llopart A."/>
            <person name="Long M."/>
            <person name="Low L."/>
            <person name="Lozovsky E."/>
            <person name="Lu J."/>
            <person name="Luo M."/>
            <person name="Machado C.A."/>
            <person name="Makalowski W."/>
            <person name="Marzo M."/>
            <person name="Matsuda M."/>
            <person name="Matzkin L."/>
            <person name="McAllister B."/>
            <person name="McBride C.S."/>
            <person name="McKernan B."/>
            <person name="McKernan K."/>
            <person name="Mendez-Lago M."/>
            <person name="Minx P."/>
            <person name="Mollenhauer M.U."/>
            <person name="Montooth K."/>
            <person name="Mount S.M."/>
            <person name="Mu X."/>
            <person name="Myers E."/>
            <person name="Negre B."/>
            <person name="Newfeld S."/>
            <person name="Nielsen R."/>
            <person name="Noor M.A."/>
            <person name="O'Grady P."/>
            <person name="Pachter L."/>
            <person name="Papaceit M."/>
            <person name="Parisi M.J."/>
            <person name="Parisi M."/>
            <person name="Parts L."/>
            <person name="Pedersen J.S."/>
            <person name="Pesole G."/>
            <person name="Phillippy A.M."/>
            <person name="Ponting C.P."/>
            <person name="Pop M."/>
            <person name="Porcelli D."/>
            <person name="Powell J.R."/>
            <person name="Prohaska S."/>
            <person name="Pruitt K."/>
            <person name="Puig M."/>
            <person name="Quesneville H."/>
            <person name="Ram K.R."/>
            <person name="Rand D."/>
            <person name="Rasmussen M.D."/>
            <person name="Reed L.K."/>
            <person name="Reenan R."/>
            <person name="Reily A."/>
            <person name="Remington K.A."/>
            <person name="Rieger T.T."/>
            <person name="Ritchie M.G."/>
            <person name="Robin C."/>
            <person name="Rogers Y.H."/>
            <person name="Rohde C."/>
            <person name="Rozas J."/>
            <person name="Rubenfield M.J."/>
            <person name="Ruiz A."/>
            <person name="Russo S."/>
            <person name="Salzberg S.L."/>
            <person name="Sanchez-Gracia A."/>
            <person name="Saranga D.J."/>
            <person name="Sato H."/>
            <person name="Schaeffer S.W."/>
            <person name="Schatz M.C."/>
            <person name="Schlenke T."/>
            <person name="Schwartz R."/>
            <person name="Segarra C."/>
            <person name="Singh R.S."/>
            <person name="Sirot L."/>
            <person name="Sirota M."/>
            <person name="Sisneros N.B."/>
            <person name="Smith C.D."/>
            <person name="Smith T.F."/>
            <person name="Spieth J."/>
            <person name="Stage D.E."/>
            <person name="Stark A."/>
            <person name="Stephan W."/>
            <person name="Strausberg R.L."/>
            <person name="Strempel S."/>
            <person name="Sturgill D."/>
            <person name="Sutton G."/>
            <person name="Sutton G.G."/>
            <person name="Tao W."/>
            <person name="Teichmann S."/>
            <person name="Tobari Y.N."/>
            <person name="Tomimura Y."/>
            <person name="Tsolas J.M."/>
            <person name="Valente V.L."/>
            <person name="Venter E."/>
            <person name="Venter J.C."/>
            <person name="Vicario S."/>
            <person name="Vieira F.G."/>
            <person name="Vilella A.J."/>
            <person name="Villasante A."/>
            <person name="Walenz B."/>
            <person name="Wang J."/>
            <person name="Wasserman M."/>
            <person name="Watts T."/>
            <person name="Wilson D."/>
            <person name="Wilson R.K."/>
            <person name="Wing R.A."/>
            <person name="Wolfner M.F."/>
            <person name="Wong A."/>
            <person name="Wong G.K."/>
            <person name="Wu C.I."/>
            <person name="Wu G."/>
            <person name="Yamamoto D."/>
            <person name="Yang H.P."/>
            <person name="Yang S.P."/>
            <person name="Yorke J.A."/>
            <person name="Yoshida K."/>
            <person name="Zdobnov E."/>
            <person name="Zhang P."/>
            <person name="Zhang Y."/>
            <person name="Zimin A.V."/>
            <person name="Baldwin J."/>
            <person name="Abdouelleil A."/>
            <person name="Abdulkadir J."/>
            <person name="Abebe A."/>
            <person name="Abera B."/>
            <person name="Abreu J."/>
            <person name="Acer S.C."/>
            <person name="Aftuck L."/>
            <person name="Alexander A."/>
            <person name="An P."/>
            <person name="Anderson E."/>
            <person name="Anderson S."/>
            <person name="Arachi H."/>
            <person name="Azer M."/>
            <person name="Bachantsang P."/>
            <person name="Barry A."/>
            <person name="Bayul T."/>
            <person name="Berlin A."/>
            <person name="Bessette D."/>
            <person name="Bloom T."/>
            <person name="Blye J."/>
            <person name="Boguslavskiy L."/>
            <person name="Bonnet C."/>
            <person name="Boukhgalter B."/>
            <person name="Bourzgui I."/>
            <person name="Brown A."/>
            <person name="Cahill P."/>
            <person name="Channer S."/>
            <person name="Cheshatsang Y."/>
            <person name="Chuda L."/>
            <person name="Citroen M."/>
            <person name="Collymore A."/>
            <person name="Cooke P."/>
            <person name="Costello M."/>
            <person name="D'Aco K."/>
            <person name="Daza R."/>
            <person name="De Haan G."/>
            <person name="DeGray S."/>
            <person name="DeMaso C."/>
            <person name="Dhargay N."/>
            <person name="Dooley K."/>
            <person name="Dooley E."/>
            <person name="Doricent M."/>
            <person name="Dorje P."/>
            <person name="Dorjee K."/>
            <person name="Dupes A."/>
            <person name="Elong R."/>
            <person name="Falk J."/>
            <person name="Farina A."/>
            <person name="Faro S."/>
            <person name="Ferguson D."/>
            <person name="Fisher S."/>
            <person name="Foley C.D."/>
            <person name="Franke A."/>
            <person name="Friedrich D."/>
            <person name="Gadbois L."/>
            <person name="Gearin G."/>
            <person name="Gearin C.R."/>
            <person name="Giannoukos G."/>
            <person name="Goode T."/>
            <person name="Graham J."/>
            <person name="Grandbois E."/>
            <person name="Grewal S."/>
            <person name="Gyaltsen K."/>
            <person name="Hafez N."/>
            <person name="Hagos B."/>
            <person name="Hall J."/>
            <person name="Henson C."/>
            <person name="Hollinger A."/>
            <person name="Honan T."/>
            <person name="Huard M.D."/>
            <person name="Hughes L."/>
            <person name="Hurhula B."/>
            <person name="Husby M.E."/>
            <person name="Kamat A."/>
            <person name="Kanga B."/>
            <person name="Kashin S."/>
            <person name="Khazanovich D."/>
            <person name="Kisner P."/>
            <person name="Lance K."/>
            <person name="Lara M."/>
            <person name="Lee W."/>
            <person name="Lennon N."/>
            <person name="Letendre F."/>
            <person name="LeVine R."/>
            <person name="Lipovsky A."/>
            <person name="Liu X."/>
            <person name="Liu J."/>
            <person name="Liu S."/>
            <person name="Lokyitsang T."/>
            <person name="Lokyitsang Y."/>
            <person name="Lubonja R."/>
            <person name="Lui A."/>
            <person name="MacDonald P."/>
            <person name="Magnisalis V."/>
            <person name="Maru K."/>
            <person name="Matthews C."/>
            <person name="McCusker W."/>
            <person name="McDonough S."/>
            <person name="Mehta T."/>
            <person name="Meldrim J."/>
            <person name="Meneus L."/>
            <person name="Mihai O."/>
            <person name="Mihalev A."/>
            <person name="Mihova T."/>
            <person name="Mittelman R."/>
            <person name="Mlenga V."/>
            <person name="Montmayeur A."/>
            <person name="Mulrain L."/>
            <person name="Navidi A."/>
            <person name="Naylor J."/>
            <person name="Negash T."/>
            <person name="Nguyen T."/>
            <person name="Nguyen N."/>
            <person name="Nicol R."/>
            <person name="Norbu C."/>
            <person name="Norbu N."/>
            <person name="Novod N."/>
            <person name="O'Neill B."/>
            <person name="Osman S."/>
            <person name="Markiewicz E."/>
            <person name="Oyono O.L."/>
            <person name="Patti C."/>
            <person name="Phunkhang P."/>
            <person name="Pierre F."/>
            <person name="Priest M."/>
            <person name="Raghuraman S."/>
            <person name="Rege F."/>
            <person name="Reyes R."/>
            <person name="Rise C."/>
            <person name="Rogov P."/>
            <person name="Ross K."/>
            <person name="Ryan E."/>
            <person name="Settipalli S."/>
            <person name="Shea T."/>
            <person name="Sherpa N."/>
            <person name="Shi L."/>
            <person name="Shih D."/>
            <person name="Sparrow T."/>
            <person name="Spaulding J."/>
            <person name="Stalker J."/>
            <person name="Stange-Thomann N."/>
            <person name="Stavropoulos S."/>
            <person name="Stone C."/>
            <person name="Strader C."/>
            <person name="Tesfaye S."/>
            <person name="Thomson T."/>
            <person name="Thoulutsang Y."/>
            <person name="Thoulutsang D."/>
            <person name="Topham K."/>
            <person name="Topping I."/>
            <person name="Tsamla T."/>
            <person name="Vassiliev H."/>
            <person name="Vo A."/>
            <person name="Wangchuk T."/>
            <person name="Wangdi T."/>
            <person name="Weiand M."/>
            <person name="Wilkinson J."/>
            <person name="Wilson A."/>
            <person name="Yadav S."/>
            <person name="Young G."/>
            <person name="Yu Q."/>
            <person name="Zembek L."/>
            <person name="Zhong D."/>
            <person name="Zimmer A."/>
            <person name="Zwirko Z."/>
            <person name="Jaffe D.B."/>
            <person name="Alvarez P."/>
            <person name="Brockman W."/>
            <person name="Butler J."/>
            <person name="Chin C."/>
            <person name="Gnerre S."/>
            <person name="Grabherr M."/>
            <person name="Kleber M."/>
            <person name="Mauceli E."/>
            <person name="MacCallum I."/>
        </authorList>
    </citation>
    <scope>NUCLEOTIDE SEQUENCE [LARGE SCALE GENOMIC DNA]</scope>
    <source>
        <strain evidence="3">MSH-3 / Tucson 14011-0111.49</strain>
    </source>
</reference>
<evidence type="ECO:0000313" key="3">
    <source>
        <dbReference type="Proteomes" id="UP000008744"/>
    </source>
</evidence>
<protein>
    <submittedName>
        <fullName evidence="2">GL14184</fullName>
    </submittedName>
</protein>
<feature type="region of interest" description="Disordered" evidence="1">
    <location>
        <begin position="204"/>
        <end position="235"/>
    </location>
</feature>
<evidence type="ECO:0000313" key="2">
    <source>
        <dbReference type="EMBL" id="EDW26003.1"/>
    </source>
</evidence>
<gene>
    <name evidence="2" type="primary">Dper\GL14184</name>
    <name evidence="2" type="ORF">Dper_GL14184</name>
</gene>
<dbReference type="HOGENOM" id="CLU_1181287_0_0_1"/>
<accession>B4GTY3</accession>
<dbReference type="AlphaFoldDB" id="B4GTY3"/>
<proteinExistence type="predicted"/>
<sequence length="235" mass="27013">MAANEQQEDESRPSTSRGTGARESASEKDASMLMVLDVLMELRRGYVSLARLMRSEQERELAHTALLAIDEDIERVHENRFMSPEHRTNQMEVFSESVRRSRTHARLIRNMVHQTRLRYEATMFESQVSGLPDAGGDDGGLARRMSTNGLMGPSRGAPQLDHDVVQLARQEEELQWLRRLSILFLRELNLHVAEDVVWPPEPRHNLHWPPAGQGEQHMLRQEDPQEGGQDENQHR</sequence>
<evidence type="ECO:0000256" key="1">
    <source>
        <dbReference type="SAM" id="MobiDB-lite"/>
    </source>
</evidence>
<name>B4GTY3_DROPE</name>
<keyword evidence="3" id="KW-1185">Reference proteome</keyword>
<dbReference type="OMA" id="IRNMVHQ"/>
<feature type="region of interest" description="Disordered" evidence="1">
    <location>
        <begin position="1"/>
        <end position="27"/>
    </location>
</feature>
<dbReference type="Proteomes" id="UP000008744">
    <property type="component" value="Unassembled WGS sequence"/>
</dbReference>